<comment type="similarity">
    <text evidence="3">Belongs to the THOC3 family.</text>
</comment>
<dbReference type="EMBL" id="JAOPGA020001401">
    <property type="protein sequence ID" value="KAL0488071.1"/>
    <property type="molecule type" value="Genomic_DNA"/>
</dbReference>
<reference evidence="5 6" key="1">
    <citation type="submission" date="2024-03" db="EMBL/GenBank/DDBJ databases">
        <title>The Acrasis kona genome and developmental transcriptomes reveal deep origins of eukaryotic multicellular pathways.</title>
        <authorList>
            <person name="Sheikh S."/>
            <person name="Fu C.-J."/>
            <person name="Brown M.W."/>
            <person name="Baldauf S.L."/>
        </authorList>
    </citation>
    <scope>NUCLEOTIDE SEQUENCE [LARGE SCALE GENOMIC DNA]</scope>
    <source>
        <strain evidence="5 6">ATCC MYA-3509</strain>
    </source>
</reference>
<dbReference type="InterPro" id="IPR040132">
    <property type="entry name" value="Tex1/THOC3"/>
</dbReference>
<dbReference type="GO" id="GO:0000445">
    <property type="term" value="C:THO complex part of transcription export complex"/>
    <property type="evidence" value="ECO:0007669"/>
    <property type="project" value="TreeGrafter"/>
</dbReference>
<dbReference type="PROSITE" id="PS50082">
    <property type="entry name" value="WD_REPEATS_2"/>
    <property type="match status" value="3"/>
</dbReference>
<dbReference type="PANTHER" id="PTHR22839">
    <property type="entry name" value="THO COMPLEX SUBUNIT 3 THO3"/>
    <property type="match status" value="1"/>
</dbReference>
<dbReference type="PRINTS" id="PR00320">
    <property type="entry name" value="GPROTEINBRPT"/>
</dbReference>
<feature type="repeat" description="WD" evidence="4">
    <location>
        <begin position="76"/>
        <end position="111"/>
    </location>
</feature>
<proteinExistence type="inferred from homology"/>
<dbReference type="PANTHER" id="PTHR22839:SF0">
    <property type="entry name" value="THO COMPLEX SUBUNIT 3"/>
    <property type="match status" value="1"/>
</dbReference>
<name>A0AAW2ZFV9_9EUKA</name>
<evidence type="ECO:0000256" key="2">
    <source>
        <dbReference type="ARBA" id="ARBA00022737"/>
    </source>
</evidence>
<dbReference type="AlphaFoldDB" id="A0AAW2ZFV9"/>
<dbReference type="InterPro" id="IPR015943">
    <property type="entry name" value="WD40/YVTN_repeat-like_dom_sf"/>
</dbReference>
<dbReference type="PROSITE" id="PS00678">
    <property type="entry name" value="WD_REPEATS_1"/>
    <property type="match status" value="2"/>
</dbReference>
<protein>
    <submittedName>
        <fullName evidence="5">THO complex subunit 3</fullName>
    </submittedName>
</protein>
<feature type="repeat" description="WD" evidence="4">
    <location>
        <begin position="214"/>
        <end position="247"/>
    </location>
</feature>
<organism evidence="5 6">
    <name type="scientific">Acrasis kona</name>
    <dbReference type="NCBI Taxonomy" id="1008807"/>
    <lineage>
        <taxon>Eukaryota</taxon>
        <taxon>Discoba</taxon>
        <taxon>Heterolobosea</taxon>
        <taxon>Tetramitia</taxon>
        <taxon>Eutetramitia</taxon>
        <taxon>Acrasidae</taxon>
        <taxon>Acrasis</taxon>
    </lineage>
</organism>
<dbReference type="Pfam" id="PF25174">
    <property type="entry name" value="Beta-prop_THOC3"/>
    <property type="match status" value="1"/>
</dbReference>
<dbReference type="Gene3D" id="2.130.10.10">
    <property type="entry name" value="YVTN repeat-like/Quinoprotein amine dehydrogenase"/>
    <property type="match status" value="2"/>
</dbReference>
<evidence type="ECO:0000256" key="1">
    <source>
        <dbReference type="ARBA" id="ARBA00022574"/>
    </source>
</evidence>
<keyword evidence="2" id="KW-0677">Repeat</keyword>
<evidence type="ECO:0000313" key="5">
    <source>
        <dbReference type="EMBL" id="KAL0488071.1"/>
    </source>
</evidence>
<evidence type="ECO:0000256" key="3">
    <source>
        <dbReference type="ARBA" id="ARBA00046343"/>
    </source>
</evidence>
<dbReference type="Proteomes" id="UP001431209">
    <property type="component" value="Unassembled WGS sequence"/>
</dbReference>
<keyword evidence="1 4" id="KW-0853">WD repeat</keyword>
<evidence type="ECO:0000313" key="6">
    <source>
        <dbReference type="Proteomes" id="UP001431209"/>
    </source>
</evidence>
<dbReference type="InterPro" id="IPR020472">
    <property type="entry name" value="WD40_PAC1"/>
</dbReference>
<dbReference type="InterPro" id="IPR036322">
    <property type="entry name" value="WD40_repeat_dom_sf"/>
</dbReference>
<dbReference type="InterPro" id="IPR019775">
    <property type="entry name" value="WD40_repeat_CS"/>
</dbReference>
<keyword evidence="6" id="KW-1185">Reference proteome</keyword>
<accession>A0AAW2ZFV9</accession>
<dbReference type="CDD" id="cd00200">
    <property type="entry name" value="WD40"/>
    <property type="match status" value="1"/>
</dbReference>
<dbReference type="GO" id="GO:0006406">
    <property type="term" value="P:mRNA export from nucleus"/>
    <property type="evidence" value="ECO:0007669"/>
    <property type="project" value="InterPro"/>
</dbReference>
<dbReference type="SMART" id="SM00320">
    <property type="entry name" value="WD40"/>
    <property type="match status" value="7"/>
</dbReference>
<dbReference type="PROSITE" id="PS50294">
    <property type="entry name" value="WD_REPEATS_REGION"/>
    <property type="match status" value="3"/>
</dbReference>
<dbReference type="InterPro" id="IPR001680">
    <property type="entry name" value="WD40_rpt"/>
</dbReference>
<feature type="repeat" description="WD" evidence="4">
    <location>
        <begin position="32"/>
        <end position="72"/>
    </location>
</feature>
<dbReference type="SUPFAM" id="SSF50978">
    <property type="entry name" value="WD40 repeat-like"/>
    <property type="match status" value="1"/>
</dbReference>
<gene>
    <name evidence="5" type="ORF">AKO1_015265</name>
</gene>
<comment type="caution">
    <text evidence="5">The sequence shown here is derived from an EMBL/GenBank/DDBJ whole genome shotgun (WGS) entry which is preliminary data.</text>
</comment>
<evidence type="ECO:0000256" key="4">
    <source>
        <dbReference type="PROSITE-ProRule" id="PRU00221"/>
    </source>
</evidence>
<sequence>MEQELDKLNARTSALEQANKTFTITHNTTKELRGHRNKVISIAWSNKGKLASGSSDHTAKVWNISNTSRTTREVEFQGHTGVVNQVQFDPTNGNTLATASVDKSVRLWDVRVSGANKCLHKIPTVGENINLAWRPDGVHLVVGNKEDTISIIDVRTHKILKSVKYKHLVNELKWDKTGQLLVMTTGNGNIEVFDYDVERITANSSQTWQRVRPIPAHTRDVFCIDFDPLGRYFAVGSEDSIVSLWSLPEFIPVRSISSFEEPIKNVSFSFDGQYLAYASKEMIDIALVESCESVHKIKSNENENSQVYSLAWSATDLLLAYTKEDRIQIFGYPSDK</sequence>